<organism evidence="1 2">
    <name type="scientific">Streptomyces echinatus</name>
    <dbReference type="NCBI Taxonomy" id="67293"/>
    <lineage>
        <taxon>Bacteria</taxon>
        <taxon>Bacillati</taxon>
        <taxon>Actinomycetota</taxon>
        <taxon>Actinomycetes</taxon>
        <taxon>Kitasatosporales</taxon>
        <taxon>Streptomycetaceae</taxon>
        <taxon>Streptomyces</taxon>
    </lineage>
</organism>
<reference evidence="1 2" key="1">
    <citation type="submission" date="2020-08" db="EMBL/GenBank/DDBJ databases">
        <title>Genomic Encyclopedia of Type Strains, Phase III (KMG-III): the genomes of soil and plant-associated and newly described type strains.</title>
        <authorList>
            <person name="Whitman W."/>
        </authorList>
    </citation>
    <scope>NUCLEOTIDE SEQUENCE [LARGE SCALE GENOMIC DNA]</scope>
    <source>
        <strain evidence="1 2">CECT 3313</strain>
    </source>
</reference>
<comment type="caution">
    <text evidence="1">The sequence shown here is derived from an EMBL/GenBank/DDBJ whole genome shotgun (WGS) entry which is preliminary data.</text>
</comment>
<accession>A0A7W9PXN2</accession>
<sequence length="176" mass="19313">MTAPTTPGVPPPAFRAASRHHYDTAQLAAGNRLRISADHLAGLAAECAIKAILLDYLGSALTNKGRPFHPELKEEARERMEREGLNNLPQQDYMHGHLPWLWGQLCAIAGRRRGREAGPLFTQLIASNPFHGWAVEGRYCDEMSITDADLARHLQAAYDLIAAHEQARTLGTGTLA</sequence>
<gene>
    <name evidence="1" type="ORF">FHS34_005331</name>
</gene>
<evidence type="ECO:0000313" key="1">
    <source>
        <dbReference type="EMBL" id="MBB5929840.1"/>
    </source>
</evidence>
<evidence type="ECO:0000313" key="2">
    <source>
        <dbReference type="Proteomes" id="UP000585836"/>
    </source>
</evidence>
<dbReference type="Proteomes" id="UP000585836">
    <property type="component" value="Unassembled WGS sequence"/>
</dbReference>
<name>A0A7W9PXN2_9ACTN</name>
<proteinExistence type="predicted"/>
<keyword evidence="2" id="KW-1185">Reference proteome</keyword>
<dbReference type="EMBL" id="JACHJK010000010">
    <property type="protein sequence ID" value="MBB5929840.1"/>
    <property type="molecule type" value="Genomic_DNA"/>
</dbReference>
<dbReference type="AlphaFoldDB" id="A0A7W9PXN2"/>
<dbReference type="RefSeq" id="WP_184969735.1">
    <property type="nucleotide sequence ID" value="NZ_BAAAWF010000049.1"/>
</dbReference>
<protein>
    <submittedName>
        <fullName evidence="1">Uncharacterized protein</fullName>
    </submittedName>
</protein>